<keyword evidence="6" id="KW-0813">Transport</keyword>
<comment type="caution">
    <text evidence="6">The sequence shown here is derived from an EMBL/GenBank/DDBJ whole genome shotgun (WGS) entry which is preliminary data.</text>
</comment>
<dbReference type="PANTHER" id="PTHR43150:SF2">
    <property type="entry name" value="HYPERKINETIC, ISOFORM M"/>
    <property type="match status" value="1"/>
</dbReference>
<feature type="domain" description="NADP-dependent oxidoreductase" evidence="5">
    <location>
        <begin position="23"/>
        <end position="345"/>
    </location>
</feature>
<dbReference type="GO" id="GO:0016491">
    <property type="term" value="F:oxidoreductase activity"/>
    <property type="evidence" value="ECO:0007669"/>
    <property type="project" value="UniProtKB-KW"/>
</dbReference>
<evidence type="ECO:0000313" key="6">
    <source>
        <dbReference type="EMBL" id="GBG29555.1"/>
    </source>
</evidence>
<dbReference type="Gene3D" id="3.20.20.100">
    <property type="entry name" value="NADP-dependent oxidoreductase domain"/>
    <property type="match status" value="1"/>
</dbReference>
<name>A0A2R5GG27_9STRA</name>
<evidence type="ECO:0000256" key="4">
    <source>
        <dbReference type="SAM" id="Phobius"/>
    </source>
</evidence>
<dbReference type="OrthoDB" id="2310150at2759"/>
<keyword evidence="4" id="KW-0812">Transmembrane</keyword>
<accession>A0A2R5GG27</accession>
<dbReference type="InterPro" id="IPR005399">
    <property type="entry name" value="K_chnl_volt-dep_bsu_KCNAB-rel"/>
</dbReference>
<dbReference type="PRINTS" id="PR01577">
    <property type="entry name" value="KCNABCHANNEL"/>
</dbReference>
<keyword evidence="6" id="KW-0406">Ion transport</keyword>
<keyword evidence="2" id="KW-0521">NADP</keyword>
<dbReference type="PANTHER" id="PTHR43150">
    <property type="entry name" value="HYPERKINETIC, ISOFORM M"/>
    <property type="match status" value="1"/>
</dbReference>
<dbReference type="Proteomes" id="UP000241890">
    <property type="component" value="Unassembled WGS sequence"/>
</dbReference>
<dbReference type="SUPFAM" id="SSF51430">
    <property type="entry name" value="NAD(P)-linked oxidoreductase"/>
    <property type="match status" value="1"/>
</dbReference>
<keyword evidence="4" id="KW-1133">Transmembrane helix</keyword>
<gene>
    <name evidence="6" type="ORF">FCC1311_057762</name>
</gene>
<evidence type="ECO:0000256" key="1">
    <source>
        <dbReference type="ARBA" id="ARBA00006515"/>
    </source>
</evidence>
<proteinExistence type="inferred from homology"/>
<organism evidence="6 7">
    <name type="scientific">Hondaea fermentalgiana</name>
    <dbReference type="NCBI Taxonomy" id="2315210"/>
    <lineage>
        <taxon>Eukaryota</taxon>
        <taxon>Sar</taxon>
        <taxon>Stramenopiles</taxon>
        <taxon>Bigyra</taxon>
        <taxon>Labyrinthulomycetes</taxon>
        <taxon>Thraustochytrida</taxon>
        <taxon>Thraustochytriidae</taxon>
        <taxon>Hondaea</taxon>
    </lineage>
</organism>
<keyword evidence="7" id="KW-1185">Reference proteome</keyword>
<reference evidence="6 7" key="1">
    <citation type="submission" date="2017-12" db="EMBL/GenBank/DDBJ databases">
        <title>Sequencing, de novo assembly and annotation of complete genome of a new Thraustochytrid species, strain FCC1311.</title>
        <authorList>
            <person name="Sedici K."/>
            <person name="Godart F."/>
            <person name="Aiese Cigliano R."/>
            <person name="Sanseverino W."/>
            <person name="Barakat M."/>
            <person name="Ortet P."/>
            <person name="Marechal E."/>
            <person name="Cagnac O."/>
            <person name="Amato A."/>
        </authorList>
    </citation>
    <scope>NUCLEOTIDE SEQUENCE [LARGE SCALE GENOMIC DNA]</scope>
</reference>
<evidence type="ECO:0000313" key="7">
    <source>
        <dbReference type="Proteomes" id="UP000241890"/>
    </source>
</evidence>
<keyword evidence="6" id="KW-0407">Ion channel</keyword>
<dbReference type="InParanoid" id="A0A2R5GG27"/>
<dbReference type="Pfam" id="PF00248">
    <property type="entry name" value="Aldo_ket_red"/>
    <property type="match status" value="1"/>
</dbReference>
<dbReference type="AlphaFoldDB" id="A0A2R5GG27"/>
<dbReference type="InterPro" id="IPR023210">
    <property type="entry name" value="NADP_OxRdtase_dom"/>
</dbReference>
<evidence type="ECO:0000259" key="5">
    <source>
        <dbReference type="Pfam" id="PF00248"/>
    </source>
</evidence>
<evidence type="ECO:0000256" key="2">
    <source>
        <dbReference type="ARBA" id="ARBA00022857"/>
    </source>
</evidence>
<dbReference type="EMBL" id="BEYU01000060">
    <property type="protein sequence ID" value="GBG29555.1"/>
    <property type="molecule type" value="Genomic_DNA"/>
</dbReference>
<evidence type="ECO:0000256" key="3">
    <source>
        <dbReference type="ARBA" id="ARBA00023002"/>
    </source>
</evidence>
<dbReference type="GO" id="GO:0034220">
    <property type="term" value="P:monoatomic ion transmembrane transport"/>
    <property type="evidence" value="ECO:0007669"/>
    <property type="project" value="UniProtKB-KW"/>
</dbReference>
<sequence>MAAEAPKMYYRMLGNTGLAVSVLSYGFWATFGVKDTLREQDGINMAKDCLRLARKAGVNCFDNAEVYGNPSGEAERIMGEALAQLRQEDAQLWRRSALVITTKLFWCAQGDEGTVNEKGLSRKHINEGIDASLKRLQLDYVDLVFCHRPDAHTPTETVVQAMTDLVRSGKATAWGTSEWSAQQITEAYFIAQRGGMIAPAFEQPQYNMMHRERFEKEYFPLYRQPYNIGTTIWSPLASGLLTGKYKDGIPEDSRLAQKGYEWLVKKLDAWKEDGSLDKVQKLADFAEKEFQCSTSQLALAWCLKNKNVTTVLLGATKTEQLEENLGALPVLLKMTDDHMDKIDEILGNKPEPWLNQQRPIDLI</sequence>
<protein>
    <submittedName>
        <fullName evidence="6">Voltage-gated potassium channel subunit beta-1</fullName>
    </submittedName>
</protein>
<keyword evidence="3" id="KW-0560">Oxidoreductase</keyword>
<comment type="similarity">
    <text evidence="1">Belongs to the shaker potassium channel beta subunit family.</text>
</comment>
<dbReference type="InterPro" id="IPR036812">
    <property type="entry name" value="NAD(P)_OxRdtase_dom_sf"/>
</dbReference>
<feature type="transmembrane region" description="Helical" evidence="4">
    <location>
        <begin position="12"/>
        <end position="31"/>
    </location>
</feature>
<keyword evidence="4" id="KW-0472">Membrane</keyword>